<evidence type="ECO:0000313" key="4">
    <source>
        <dbReference type="Proteomes" id="UP000279331"/>
    </source>
</evidence>
<reference evidence="3 4" key="1">
    <citation type="submission" date="2018-09" db="EMBL/GenBank/DDBJ databases">
        <authorList>
            <person name="Tagini F."/>
        </authorList>
    </citation>
    <scope>NUCLEOTIDE SEQUENCE [LARGE SCALE GENOMIC DNA]</scope>
    <source>
        <strain evidence="3 4">MK42</strain>
    </source>
</reference>
<organism evidence="3 4">
    <name type="scientific">Mycobacterium persicum</name>
    <dbReference type="NCBI Taxonomy" id="1487726"/>
    <lineage>
        <taxon>Bacteria</taxon>
        <taxon>Bacillati</taxon>
        <taxon>Actinomycetota</taxon>
        <taxon>Actinomycetes</taxon>
        <taxon>Mycobacteriales</taxon>
        <taxon>Mycobacteriaceae</taxon>
        <taxon>Mycobacterium</taxon>
    </lineage>
</organism>
<protein>
    <recommendedName>
        <fullName evidence="2">DUF222 domain-containing protein</fullName>
    </recommendedName>
</protein>
<sequence>MAVLDGLDDTQKQLCGLTFDAQTIPELLRVMERLERRETLINQLRARASEEDLGGKLPAALAERLRITKSEANRWIAEAEDLGQRRALTGEPLAPKLTATAAAQRAGMIGDAHIRVIRDFVSHLPAAVDPGTFVAAEKDLAGKACDFRPDQVAKYAHELMALLHPDGDYCDEERARKRGLVLDRQEYDGMSRLSGLITPELRALLEAAWAKLAAPGACHPEDDTPVLEPDPGRRDTRSQPQRQHDALIAGLRALLASGDLGSHNGLPVSIVVTTTLKDLEAAAGRARTGGGTRVPMSQLIRWAATSHHYLAVFDQAKPLALFHTKRFASLAQRLMLLAQHGGCTKPGCDAPAYHSQAHHVSGWRNTHCTDINDLTPPFGGLWPQTIVSPKKVGRLARMQKVTPNGSRRPTSITANRGSTPSIIPRNSSRPTTTNPIDGVGQPSGTSRDESACAQRLRASPAGIGVCDSRTRPPHALLDRRQDAVLVGTSLTPDELSGATTQPALVFDRRKCLSRWLSATAAGFERVHRGGVA</sequence>
<accession>A0AB38UP93</accession>
<feature type="domain" description="DUF222" evidence="2">
    <location>
        <begin position="36"/>
        <end position="338"/>
    </location>
</feature>
<dbReference type="InterPro" id="IPR003615">
    <property type="entry name" value="HNH_nuc"/>
</dbReference>
<dbReference type="Pfam" id="PF02720">
    <property type="entry name" value="DUF222"/>
    <property type="match status" value="1"/>
</dbReference>
<feature type="region of interest" description="Disordered" evidence="1">
    <location>
        <begin position="216"/>
        <end position="242"/>
    </location>
</feature>
<name>A0AB38UP93_9MYCO</name>
<feature type="compositionally biased region" description="Polar residues" evidence="1">
    <location>
        <begin position="401"/>
        <end position="435"/>
    </location>
</feature>
<evidence type="ECO:0000259" key="2">
    <source>
        <dbReference type="Pfam" id="PF02720"/>
    </source>
</evidence>
<dbReference type="CDD" id="cd00085">
    <property type="entry name" value="HNHc"/>
    <property type="match status" value="1"/>
</dbReference>
<gene>
    <name evidence="3" type="ORF">LAUMK42_01125</name>
</gene>
<evidence type="ECO:0000256" key="1">
    <source>
        <dbReference type="SAM" id="MobiDB-lite"/>
    </source>
</evidence>
<dbReference type="InterPro" id="IPR003870">
    <property type="entry name" value="DUF222"/>
</dbReference>
<feature type="compositionally biased region" description="Basic and acidic residues" evidence="1">
    <location>
        <begin position="230"/>
        <end position="242"/>
    </location>
</feature>
<proteinExistence type="predicted"/>
<dbReference type="AlphaFoldDB" id="A0AB38UP93"/>
<dbReference type="Proteomes" id="UP000279331">
    <property type="component" value="Unassembled WGS sequence"/>
</dbReference>
<evidence type="ECO:0000313" key="3">
    <source>
        <dbReference type="EMBL" id="VAZ82318.1"/>
    </source>
</evidence>
<comment type="caution">
    <text evidence="3">The sequence shown here is derived from an EMBL/GenBank/DDBJ whole genome shotgun (WGS) entry which is preliminary data.</text>
</comment>
<dbReference type="EMBL" id="UPHL01000026">
    <property type="protein sequence ID" value="VAZ82318.1"/>
    <property type="molecule type" value="Genomic_DNA"/>
</dbReference>
<feature type="region of interest" description="Disordered" evidence="1">
    <location>
        <begin position="400"/>
        <end position="447"/>
    </location>
</feature>